<keyword evidence="1" id="KW-0808">Transferase</keyword>
<evidence type="ECO:0000313" key="1">
    <source>
        <dbReference type="EMBL" id="TFC19830.1"/>
    </source>
</evidence>
<dbReference type="PANTHER" id="PTHR12526:SF630">
    <property type="entry name" value="GLYCOSYLTRANSFERASE"/>
    <property type="match status" value="1"/>
</dbReference>
<sequence>MSSRNRTSQPPDGFGNQNWDGLVVIVAGVSWDDTWLSEKHLAIHLSRLVPVLYVDPAISLLTPLKKPALRSSTDGPRLRMIGTNLARLTPLTVPGISRPGLRVIASWATRRAIARSVDRLGGQVLALVAASLDDVFGSCSGLQVMYGTDDWITGGSLMGLSSRWLRKRETAQLRRADVVVAVSDQLAARWAPEARAVVVIPNGCDTDHFAAVESAVPANEVTLPDPIAGFIGHLSDRIDLDALEKIAGTGASLLLIGPRQATFNLEKMEALLAHPNVQWVGPQPFSRLPSFMARIAVGLTPYTDSDFNRSSDPLKTLEYLSAGKPAVVSDLPSVSRIPKDLVDVSATPEEFAERTLEVLGRTPDPVLAQRRRLYAASQNWDARARDFVALFSKERQVSTGDLGRRHPDG</sequence>
<dbReference type="RefSeq" id="WP_134565025.1">
    <property type="nucleotide sequence ID" value="NZ_SOFP01000010.1"/>
</dbReference>
<gene>
    <name evidence="1" type="ORF">E3O19_02450</name>
</gene>
<reference evidence="1 2" key="1">
    <citation type="submission" date="2019-03" db="EMBL/GenBank/DDBJ databases">
        <title>Genomics of glacier-inhabiting Cryobacterium strains.</title>
        <authorList>
            <person name="Liu Q."/>
            <person name="Xin Y.-H."/>
        </authorList>
    </citation>
    <scope>NUCLEOTIDE SEQUENCE [LARGE SCALE GENOMIC DNA]</scope>
    <source>
        <strain evidence="1 2">MDT1-3</strain>
    </source>
</reference>
<dbReference type="OrthoDB" id="9771846at2"/>
<dbReference type="Proteomes" id="UP000298412">
    <property type="component" value="Unassembled WGS sequence"/>
</dbReference>
<dbReference type="SUPFAM" id="SSF53756">
    <property type="entry name" value="UDP-Glycosyltransferase/glycogen phosphorylase"/>
    <property type="match status" value="1"/>
</dbReference>
<evidence type="ECO:0000313" key="2">
    <source>
        <dbReference type="Proteomes" id="UP000298412"/>
    </source>
</evidence>
<dbReference type="PANTHER" id="PTHR12526">
    <property type="entry name" value="GLYCOSYLTRANSFERASE"/>
    <property type="match status" value="1"/>
</dbReference>
<proteinExistence type="predicted"/>
<name>A0A4R8X1M2_9MICO</name>
<dbReference type="AlphaFoldDB" id="A0A4R8X1M2"/>
<comment type="caution">
    <text evidence="1">The sequence shown here is derived from an EMBL/GenBank/DDBJ whole genome shotgun (WGS) entry which is preliminary data.</text>
</comment>
<organism evidence="1 2">
    <name type="scientific">Cryobacterium algoritolerans</name>
    <dbReference type="NCBI Taxonomy" id="1259184"/>
    <lineage>
        <taxon>Bacteria</taxon>
        <taxon>Bacillati</taxon>
        <taxon>Actinomycetota</taxon>
        <taxon>Actinomycetes</taxon>
        <taxon>Micrococcales</taxon>
        <taxon>Microbacteriaceae</taxon>
        <taxon>Cryobacterium</taxon>
    </lineage>
</organism>
<keyword evidence="2" id="KW-1185">Reference proteome</keyword>
<dbReference type="Pfam" id="PF13692">
    <property type="entry name" value="Glyco_trans_1_4"/>
    <property type="match status" value="1"/>
</dbReference>
<dbReference type="Gene3D" id="3.40.50.2000">
    <property type="entry name" value="Glycogen Phosphorylase B"/>
    <property type="match status" value="2"/>
</dbReference>
<protein>
    <submittedName>
        <fullName evidence="1">Glycosyltransferase</fullName>
    </submittedName>
</protein>
<accession>A0A4R8X1M2</accession>
<dbReference type="EMBL" id="SOFP01000010">
    <property type="protein sequence ID" value="TFC19830.1"/>
    <property type="molecule type" value="Genomic_DNA"/>
</dbReference>
<dbReference type="GO" id="GO:0016740">
    <property type="term" value="F:transferase activity"/>
    <property type="evidence" value="ECO:0007669"/>
    <property type="project" value="UniProtKB-KW"/>
</dbReference>